<feature type="binding site" evidence="5">
    <location>
        <position position="379"/>
    </location>
    <ligand>
        <name>substrate</name>
    </ligand>
</feature>
<keyword evidence="4 5" id="KW-0456">Lyase</keyword>
<evidence type="ECO:0000256" key="8">
    <source>
        <dbReference type="RuleBase" id="RU003738"/>
    </source>
</evidence>
<keyword evidence="5" id="KW-0028">Amino-acid biosynthesis</keyword>
<comment type="subunit">
    <text evidence="5">Homodimer.</text>
</comment>
<dbReference type="PRINTS" id="PR01181">
    <property type="entry name" value="DAPDCRBXLASE"/>
</dbReference>
<comment type="function">
    <text evidence="5">Specifically catalyzes the decarboxylation of meso-diaminopimelate (meso-DAP) to L-lysine.</text>
</comment>
<feature type="active site" description="Proton donor" evidence="7">
    <location>
        <position position="343"/>
    </location>
</feature>
<dbReference type="GO" id="GO:0009089">
    <property type="term" value="P:lysine biosynthetic process via diaminopimelate"/>
    <property type="evidence" value="ECO:0007669"/>
    <property type="project" value="UniProtKB-UniRule"/>
</dbReference>
<evidence type="ECO:0000256" key="1">
    <source>
        <dbReference type="ARBA" id="ARBA00001933"/>
    </source>
</evidence>
<organism evidence="11 12">
    <name type="scientific">Paraburkholderia fungorum</name>
    <dbReference type="NCBI Taxonomy" id="134537"/>
    <lineage>
        <taxon>Bacteria</taxon>
        <taxon>Pseudomonadati</taxon>
        <taxon>Pseudomonadota</taxon>
        <taxon>Betaproteobacteria</taxon>
        <taxon>Burkholderiales</taxon>
        <taxon>Burkholderiaceae</taxon>
        <taxon>Paraburkholderia</taxon>
    </lineage>
</organism>
<dbReference type="Gene3D" id="2.40.37.10">
    <property type="entry name" value="Lyase, Ornithine Decarboxylase, Chain A, domain 1"/>
    <property type="match status" value="1"/>
</dbReference>
<feature type="binding site" evidence="5">
    <location>
        <position position="379"/>
    </location>
    <ligand>
        <name>pyridoxal 5'-phosphate</name>
        <dbReference type="ChEBI" id="CHEBI:597326"/>
    </ligand>
</feature>
<dbReference type="InterPro" id="IPR022644">
    <property type="entry name" value="De-COase2_N"/>
</dbReference>
<dbReference type="SUPFAM" id="SSF50621">
    <property type="entry name" value="Alanine racemase C-terminal domain-like"/>
    <property type="match status" value="1"/>
</dbReference>
<dbReference type="InterPro" id="IPR029066">
    <property type="entry name" value="PLP-binding_barrel"/>
</dbReference>
<accession>A0A3R7IHU3</accession>
<dbReference type="PRINTS" id="PR01179">
    <property type="entry name" value="ODADCRBXLASE"/>
</dbReference>
<dbReference type="InterPro" id="IPR009006">
    <property type="entry name" value="Ala_racemase/Decarboxylase_C"/>
</dbReference>
<feature type="binding site" evidence="5">
    <location>
        <position position="229"/>
    </location>
    <ligand>
        <name>pyridoxal 5'-phosphate</name>
        <dbReference type="ChEBI" id="CHEBI:597326"/>
    </ligand>
</feature>
<dbReference type="NCBIfam" id="TIGR01048">
    <property type="entry name" value="lysA"/>
    <property type="match status" value="1"/>
</dbReference>
<dbReference type="Pfam" id="PF02784">
    <property type="entry name" value="Orn_Arg_deC_N"/>
    <property type="match status" value="1"/>
</dbReference>
<dbReference type="InterPro" id="IPR000183">
    <property type="entry name" value="Orn/DAP/Arg_de-COase"/>
</dbReference>
<reference evidence="11 12" key="1">
    <citation type="submission" date="2016-07" db="EMBL/GenBank/DDBJ databases">
        <title>Genome analysis of Burkholderia fungorum ES3-20.</title>
        <authorList>
            <person name="Xu D."/>
            <person name="Yao R."/>
            <person name="Zheng S."/>
        </authorList>
    </citation>
    <scope>NUCLEOTIDE SEQUENCE [LARGE SCALE GENOMIC DNA]</scope>
    <source>
        <strain evidence="11 12">ES3-20</strain>
    </source>
</reference>
<dbReference type="HAMAP" id="MF_02120">
    <property type="entry name" value="LysA"/>
    <property type="match status" value="1"/>
</dbReference>
<protein>
    <recommendedName>
        <fullName evidence="5 6">Diaminopimelate decarboxylase</fullName>
        <shortName evidence="5">DAP decarboxylase</shortName>
        <shortName evidence="5">DAPDC</shortName>
        <ecNumber evidence="5 6">4.1.1.20</ecNumber>
    </recommendedName>
</protein>
<comment type="cofactor">
    <cofactor evidence="1 5 7 8">
        <name>pyridoxal 5'-phosphate</name>
        <dbReference type="ChEBI" id="CHEBI:597326"/>
    </cofactor>
</comment>
<evidence type="ECO:0000256" key="5">
    <source>
        <dbReference type="HAMAP-Rule" id="MF_02120"/>
    </source>
</evidence>
<keyword evidence="5 8" id="KW-0457">Lysine biosynthesis</keyword>
<evidence type="ECO:0000313" key="12">
    <source>
        <dbReference type="Proteomes" id="UP000283709"/>
    </source>
</evidence>
<comment type="caution">
    <text evidence="11">The sequence shown here is derived from an EMBL/GenBank/DDBJ whole genome shotgun (WGS) entry which is preliminary data.</text>
</comment>
<dbReference type="SUPFAM" id="SSF51419">
    <property type="entry name" value="PLP-binding barrel"/>
    <property type="match status" value="1"/>
</dbReference>
<gene>
    <name evidence="5" type="primary">lysA</name>
    <name evidence="11" type="ORF">BCY88_13515</name>
</gene>
<dbReference type="EC" id="4.1.1.20" evidence="5 6"/>
<feature type="binding site" evidence="5">
    <location>
        <position position="313"/>
    </location>
    <ligand>
        <name>substrate</name>
    </ligand>
</feature>
<dbReference type="GO" id="GO:0030170">
    <property type="term" value="F:pyridoxal phosphate binding"/>
    <property type="evidence" value="ECO:0007669"/>
    <property type="project" value="UniProtKB-UniRule"/>
</dbReference>
<evidence type="ECO:0000256" key="2">
    <source>
        <dbReference type="ARBA" id="ARBA00022793"/>
    </source>
</evidence>
<dbReference type="AlphaFoldDB" id="A0A3R7IHU3"/>
<feature type="binding site" evidence="5">
    <location>
        <position position="344"/>
    </location>
    <ligand>
        <name>substrate</name>
    </ligand>
</feature>
<dbReference type="PANTHER" id="PTHR43727:SF2">
    <property type="entry name" value="GROUP IV DECARBOXYLASE"/>
    <property type="match status" value="1"/>
</dbReference>
<dbReference type="Gene3D" id="3.20.20.10">
    <property type="entry name" value="Alanine racemase"/>
    <property type="match status" value="1"/>
</dbReference>
<dbReference type="InterPro" id="IPR022643">
    <property type="entry name" value="De-COase2_C"/>
</dbReference>
<dbReference type="RefSeq" id="WP_120349200.1">
    <property type="nucleotide sequence ID" value="NZ_MCAS01000068.1"/>
</dbReference>
<dbReference type="PROSITE" id="PS00878">
    <property type="entry name" value="ODR_DC_2_1"/>
    <property type="match status" value="1"/>
</dbReference>
<evidence type="ECO:0000313" key="11">
    <source>
        <dbReference type="EMBL" id="RKF30664.1"/>
    </source>
</evidence>
<dbReference type="Pfam" id="PF00278">
    <property type="entry name" value="Orn_DAP_Arg_deC"/>
    <property type="match status" value="1"/>
</dbReference>
<evidence type="ECO:0000259" key="9">
    <source>
        <dbReference type="Pfam" id="PF00278"/>
    </source>
</evidence>
<evidence type="ECO:0000256" key="4">
    <source>
        <dbReference type="ARBA" id="ARBA00023239"/>
    </source>
</evidence>
<comment type="similarity">
    <text evidence="5">Belongs to the Orn/Lys/Arg decarboxylase class-II family. LysA subfamily.</text>
</comment>
<dbReference type="UniPathway" id="UPA00034">
    <property type="reaction ID" value="UER00027"/>
</dbReference>
<dbReference type="OrthoDB" id="9802241at2"/>
<dbReference type="EMBL" id="MCAS01000068">
    <property type="protein sequence ID" value="RKF30664.1"/>
    <property type="molecule type" value="Genomic_DNA"/>
</dbReference>
<comment type="catalytic activity">
    <reaction evidence="5 8">
        <text>meso-2,6-diaminopimelate + H(+) = L-lysine + CO2</text>
        <dbReference type="Rhea" id="RHEA:15101"/>
        <dbReference type="ChEBI" id="CHEBI:15378"/>
        <dbReference type="ChEBI" id="CHEBI:16526"/>
        <dbReference type="ChEBI" id="CHEBI:32551"/>
        <dbReference type="ChEBI" id="CHEBI:57791"/>
        <dbReference type="EC" id="4.1.1.20"/>
    </reaction>
</comment>
<feature type="domain" description="Orn/DAP/Arg decarboxylase 2 N-terminal" evidence="10">
    <location>
        <begin position="45"/>
        <end position="277"/>
    </location>
</feature>
<comment type="pathway">
    <text evidence="5 8">Amino-acid biosynthesis; L-lysine biosynthesis via DAP pathway; L-lysine from DL-2,6-diaminopimelate: step 1/1.</text>
</comment>
<dbReference type="GO" id="GO:0008836">
    <property type="term" value="F:diaminopimelate decarboxylase activity"/>
    <property type="evidence" value="ECO:0007669"/>
    <property type="project" value="UniProtKB-UniRule"/>
</dbReference>
<dbReference type="InterPro" id="IPR022653">
    <property type="entry name" value="De-COase2_pyr-phos_BS"/>
</dbReference>
<dbReference type="PROSITE" id="PS00879">
    <property type="entry name" value="ODR_DC_2_2"/>
    <property type="match status" value="1"/>
</dbReference>
<feature type="modified residue" description="N6-(pyridoxal phosphate)lysine" evidence="5 7">
    <location>
        <position position="55"/>
    </location>
</feature>
<dbReference type="CDD" id="cd06828">
    <property type="entry name" value="PLPDE_III_DapDC"/>
    <property type="match status" value="1"/>
</dbReference>
<dbReference type="InterPro" id="IPR002986">
    <property type="entry name" value="DAP_deCOOHase_LysA"/>
</dbReference>
<name>A0A3R7IHU3_9BURK</name>
<evidence type="ECO:0000259" key="10">
    <source>
        <dbReference type="Pfam" id="PF02784"/>
    </source>
</evidence>
<sequence>MLRNREPRTVTPFNPQQLVELAHQYGTPLWVYDADVIRQRIAELRSFDVIRYAQKACSNVHILKLMRDEGTMVDAVSLGEITRSLAAGFTPDGDPEGVVLTADLIDHATLATVIEHRITVNAGSLDMLERVGQHAPEGHRVWLRINPGFGHGHSNKTNTGGEQSKHGIWLDDVPLAIAMVRRYGLKLVGLHMHIGSGVDYAHLSRVCDAMVETVQSLGHDIEAISAGGGLSVPYSEGEPRIDVEHYFRLWDTARKQIEAHLGHPVRLEIEPGRFLVAEAGVLVAEVHALNRRPNRQFALVDAGFNDLVRPSFYGSRHEMTMVKANGLPSAAPVGAFSVAGPLCEAGDVFTQEAGGVVTSRAMPTPEVGDFIVFHDAGAYGASMSSNYNSRPLAAEVLLENGQPRLIRRRQTMGELIALETLG</sequence>
<feature type="domain" description="Orn/DAP/Arg decarboxylase 2 C-terminal" evidence="9">
    <location>
        <begin position="30"/>
        <end position="377"/>
    </location>
</feature>
<feature type="binding site" evidence="5">
    <location>
        <begin position="270"/>
        <end position="273"/>
    </location>
    <ligand>
        <name>pyridoxal 5'-phosphate</name>
        <dbReference type="ChEBI" id="CHEBI:597326"/>
    </ligand>
</feature>
<evidence type="ECO:0000256" key="3">
    <source>
        <dbReference type="ARBA" id="ARBA00022898"/>
    </source>
</evidence>
<feature type="binding site" evidence="5">
    <location>
        <position position="309"/>
    </location>
    <ligand>
        <name>substrate</name>
    </ligand>
</feature>
<keyword evidence="3 5" id="KW-0663">Pyridoxal phosphate</keyword>
<keyword evidence="2 5" id="KW-0210">Decarboxylase</keyword>
<dbReference type="Proteomes" id="UP000283709">
    <property type="component" value="Unassembled WGS sequence"/>
</dbReference>
<dbReference type="PANTHER" id="PTHR43727">
    <property type="entry name" value="DIAMINOPIMELATE DECARBOXYLASE"/>
    <property type="match status" value="1"/>
</dbReference>
<proteinExistence type="inferred from homology"/>
<evidence type="ECO:0000256" key="6">
    <source>
        <dbReference type="NCBIfam" id="TIGR01048"/>
    </source>
</evidence>
<feature type="binding site" evidence="5">
    <location>
        <position position="273"/>
    </location>
    <ligand>
        <name>substrate</name>
    </ligand>
</feature>
<dbReference type="InterPro" id="IPR022657">
    <property type="entry name" value="De-COase2_CS"/>
</dbReference>
<evidence type="ECO:0000256" key="7">
    <source>
        <dbReference type="PIRSR" id="PIRSR600183-50"/>
    </source>
</evidence>